<evidence type="ECO:0000313" key="2">
    <source>
        <dbReference type="EMBL" id="CAD6262596.1"/>
    </source>
</evidence>
<dbReference type="Gene3D" id="3.10.110.10">
    <property type="entry name" value="Ubiquitin Conjugating Enzyme"/>
    <property type="match status" value="1"/>
</dbReference>
<dbReference type="InterPro" id="IPR029068">
    <property type="entry name" value="Glyas_Bleomycin-R_OHBP_Dase"/>
</dbReference>
<reference evidence="2" key="1">
    <citation type="submission" date="2020-10" db="EMBL/GenBank/DDBJ databases">
        <authorList>
            <person name="Han B."/>
            <person name="Lu T."/>
            <person name="Zhao Q."/>
            <person name="Huang X."/>
            <person name="Zhao Y."/>
        </authorList>
    </citation>
    <scope>NUCLEOTIDE SEQUENCE</scope>
</reference>
<evidence type="ECO:0000313" key="3">
    <source>
        <dbReference type="Proteomes" id="UP000604825"/>
    </source>
</evidence>
<gene>
    <name evidence="2" type="ORF">NCGR_LOCUS45934</name>
</gene>
<proteinExistence type="predicted"/>
<sequence length="262" mass="29060">MASGGAARGRLAEERKAWRKSHPHGFVAKPETLPDGSVNLMLWNCVVPGKEGTDWEGGYFPVTLHFTENYPSNPPTCKFPRRFFHVNVYDSGDVCLSILGDAWAPSITVRQILIGIQELLDNPNPASPAQDFAYDFFAKVLGKRRKSRVGNQCDRSRRKSLARPLHLRTRRSTAPTRTRRLRRPQYGLAVHAVVVRVSDAVEAFRDSVDAGALPALFAPAELGHGFVFVEVELDGAAVLRIVSYPDDRDIAFLPGLDNIAKK</sequence>
<organism evidence="2 3">
    <name type="scientific">Miscanthus lutarioriparius</name>
    <dbReference type="NCBI Taxonomy" id="422564"/>
    <lineage>
        <taxon>Eukaryota</taxon>
        <taxon>Viridiplantae</taxon>
        <taxon>Streptophyta</taxon>
        <taxon>Embryophyta</taxon>
        <taxon>Tracheophyta</taxon>
        <taxon>Spermatophyta</taxon>
        <taxon>Magnoliopsida</taxon>
        <taxon>Liliopsida</taxon>
        <taxon>Poales</taxon>
        <taxon>Poaceae</taxon>
        <taxon>PACMAD clade</taxon>
        <taxon>Panicoideae</taxon>
        <taxon>Andropogonodae</taxon>
        <taxon>Andropogoneae</taxon>
        <taxon>Saccharinae</taxon>
        <taxon>Miscanthus</taxon>
    </lineage>
</organism>
<name>A0A811R0M1_9POAL</name>
<dbReference type="InterPro" id="IPR000608">
    <property type="entry name" value="UBC"/>
</dbReference>
<feature type="domain" description="UBC core" evidence="1">
    <location>
        <begin position="6"/>
        <end position="158"/>
    </location>
</feature>
<dbReference type="SMART" id="SM00212">
    <property type="entry name" value="UBCc"/>
    <property type="match status" value="1"/>
</dbReference>
<dbReference type="PANTHER" id="PTHR24067">
    <property type="entry name" value="UBIQUITIN-CONJUGATING ENZYME E2"/>
    <property type="match status" value="1"/>
</dbReference>
<accession>A0A811R0M1</accession>
<dbReference type="Pfam" id="PF00179">
    <property type="entry name" value="UQ_con"/>
    <property type="match status" value="1"/>
</dbReference>
<keyword evidence="3" id="KW-1185">Reference proteome</keyword>
<dbReference type="Gene3D" id="3.10.180.10">
    <property type="entry name" value="2,3-Dihydroxybiphenyl 1,2-Dioxygenase, domain 1"/>
    <property type="match status" value="1"/>
</dbReference>
<comment type="caution">
    <text evidence="2">The sequence shown here is derived from an EMBL/GenBank/DDBJ whole genome shotgun (WGS) entry which is preliminary data.</text>
</comment>
<dbReference type="PROSITE" id="PS50127">
    <property type="entry name" value="UBC_2"/>
    <property type="match status" value="1"/>
</dbReference>
<dbReference type="SUPFAM" id="SSF54495">
    <property type="entry name" value="UBC-like"/>
    <property type="match status" value="1"/>
</dbReference>
<dbReference type="OrthoDB" id="6600758at2759"/>
<dbReference type="InterPro" id="IPR050113">
    <property type="entry name" value="Ub_conjugating_enzyme"/>
</dbReference>
<dbReference type="EMBL" id="CAJGYO010000012">
    <property type="protein sequence ID" value="CAD6262596.1"/>
    <property type="molecule type" value="Genomic_DNA"/>
</dbReference>
<dbReference type="CDD" id="cd23798">
    <property type="entry name" value="UBCc_UBE2I"/>
    <property type="match status" value="1"/>
</dbReference>
<dbReference type="Proteomes" id="UP000604825">
    <property type="component" value="Unassembled WGS sequence"/>
</dbReference>
<dbReference type="InterPro" id="IPR016135">
    <property type="entry name" value="UBQ-conjugating_enzyme/RWD"/>
</dbReference>
<protein>
    <recommendedName>
        <fullName evidence="1">UBC core domain-containing protein</fullName>
    </recommendedName>
</protein>
<dbReference type="AlphaFoldDB" id="A0A811R0M1"/>
<evidence type="ECO:0000259" key="1">
    <source>
        <dbReference type="PROSITE" id="PS50127"/>
    </source>
</evidence>